<feature type="region of interest" description="Disordered" evidence="5">
    <location>
        <begin position="666"/>
        <end position="700"/>
    </location>
</feature>
<dbReference type="InterPro" id="IPR004330">
    <property type="entry name" value="FAR1_DNA_bnd_dom"/>
</dbReference>
<reference evidence="8 9" key="1">
    <citation type="submission" date="2025-04" db="UniProtKB">
        <authorList>
            <consortium name="RefSeq"/>
        </authorList>
    </citation>
    <scope>IDENTIFICATION</scope>
    <source>
        <tissue evidence="8 9">In vitro plantlets</tissue>
    </source>
</reference>
<evidence type="ECO:0000259" key="6">
    <source>
        <dbReference type="PROSITE" id="PS50966"/>
    </source>
</evidence>
<dbReference type="PANTHER" id="PTHR47718:SF17">
    <property type="entry name" value="PROTEIN FAR1-RELATED SEQUENCE 5-LIKE"/>
    <property type="match status" value="1"/>
</dbReference>
<keyword evidence="3" id="KW-0862">Zinc</keyword>
<dbReference type="PANTHER" id="PTHR47718">
    <property type="entry name" value="OS01G0519700 PROTEIN"/>
    <property type="match status" value="1"/>
</dbReference>
<dbReference type="Pfam" id="PF04434">
    <property type="entry name" value="SWIM"/>
    <property type="match status" value="1"/>
</dbReference>
<name>A0A6P4ARQ4_ZIZJJ</name>
<dbReference type="KEGG" id="zju:107431673"/>
<evidence type="ECO:0000313" key="9">
    <source>
        <dbReference type="RefSeq" id="XP_015898136.2"/>
    </source>
</evidence>
<keyword evidence="7" id="KW-1185">Reference proteome</keyword>
<sequence length="793" mass="89891">MASNINSKPGVHTLSDVEETGDMELGTQVGEDDNLMGKVVNSEDEAYALYNAYALRVGFSIRKGKVRYFTGSKKIRSREYFCSKEGFKLDEDLEEKKVRRLDTRTGCKAFVRFSNEDGLWKVVAFNPQHNHELAMPSEKHLLKSARRMPISKAHVPGVEGFGDIGFVNRDCYTYMNRQKTLMSAGDSQNLLNLFKSKQAEDSLFFYTVQVDQENRITNFFWRDGRSRLDYDCFGDVLAFDTTCRTNKYNLICAPFVGVNHHWQNVMFGCAFMLDETTTSFEWLFKSFLESMGNRPPKTILTDHNQAISNAIEIVFPNTRHCLCRWHILKSVASQVGDLSENSEFKYLFNKCLTGCEEAADFQQSWDNLIQKYNIGNHKWFNTLYEVRAKWSTAFTKDVFTGGISSSQRSESTGNVLVGLANDITSLSKFVIAYEKLVASMRSSEFNEDFRCKQGAQSKVLKKSGILGQASNVYTNKIYKLFEEELLGSIGTTWTELVSRDTLHTFEVREEGSQRVCTVKFNSHSAEIFCSCKKFESLGILCCHALRVFGIKNLTRIPNQYVLKRWTKEAKGGMMGYEQSAPHSMNRKDELVWRNSMIRFVCNSIYKAQGMDTARKLCIKKLLEFDREIDEEVARLKLGEERNLGTDIANEGNDACTPVLCPSHMEDLSSTRHKGHCEKRKTNPSKEAISAGKSKQSSHPILLPSIDINSRSQSNSLCDQHHMYPNAPLSTHTQESSTNVLSVSYDFSQSGSVSRTEIMEPTVNTNCEIFPSMGQFMLESENTGGDEESGIVPK</sequence>
<dbReference type="GO" id="GO:0008270">
    <property type="term" value="F:zinc ion binding"/>
    <property type="evidence" value="ECO:0007669"/>
    <property type="project" value="UniProtKB-KW"/>
</dbReference>
<evidence type="ECO:0000256" key="4">
    <source>
        <dbReference type="PROSITE-ProRule" id="PRU00325"/>
    </source>
</evidence>
<feature type="domain" description="SWIM-type" evidence="6">
    <location>
        <begin position="514"/>
        <end position="552"/>
    </location>
</feature>
<dbReference type="RefSeq" id="XP_015898136.2">
    <property type="nucleotide sequence ID" value="XM_016042650.2"/>
</dbReference>
<organism evidence="7 8">
    <name type="scientific">Ziziphus jujuba</name>
    <name type="common">Chinese jujube</name>
    <name type="synonym">Ziziphus sativa</name>
    <dbReference type="NCBI Taxonomy" id="326968"/>
    <lineage>
        <taxon>Eukaryota</taxon>
        <taxon>Viridiplantae</taxon>
        <taxon>Streptophyta</taxon>
        <taxon>Embryophyta</taxon>
        <taxon>Tracheophyta</taxon>
        <taxon>Spermatophyta</taxon>
        <taxon>Magnoliopsida</taxon>
        <taxon>eudicotyledons</taxon>
        <taxon>Gunneridae</taxon>
        <taxon>Pentapetalae</taxon>
        <taxon>rosids</taxon>
        <taxon>fabids</taxon>
        <taxon>Rosales</taxon>
        <taxon>Rhamnaceae</taxon>
        <taxon>Paliureae</taxon>
        <taxon>Ziziphus</taxon>
    </lineage>
</organism>
<proteinExistence type="predicted"/>
<dbReference type="AlphaFoldDB" id="A0A6P4ARQ4"/>
<evidence type="ECO:0000313" key="8">
    <source>
        <dbReference type="RefSeq" id="XP_015898134.2"/>
    </source>
</evidence>
<dbReference type="RefSeq" id="XP_024922293.1">
    <property type="nucleotide sequence ID" value="XM_025066525.1"/>
</dbReference>
<evidence type="ECO:0000256" key="5">
    <source>
        <dbReference type="SAM" id="MobiDB-lite"/>
    </source>
</evidence>
<dbReference type="InterPro" id="IPR007527">
    <property type="entry name" value="Znf_SWIM"/>
</dbReference>
<dbReference type="PROSITE" id="PS50966">
    <property type="entry name" value="ZF_SWIM"/>
    <property type="match status" value="1"/>
</dbReference>
<keyword evidence="1" id="KW-0479">Metal-binding</keyword>
<dbReference type="RefSeq" id="XP_015898134.2">
    <property type="nucleotide sequence ID" value="XM_016042648.2"/>
</dbReference>
<feature type="compositionally biased region" description="Basic residues" evidence="5">
    <location>
        <begin position="670"/>
        <end position="682"/>
    </location>
</feature>
<dbReference type="Pfam" id="PF03101">
    <property type="entry name" value="FAR1"/>
    <property type="match status" value="1"/>
</dbReference>
<dbReference type="SMART" id="SM00575">
    <property type="entry name" value="ZnF_PMZ"/>
    <property type="match status" value="1"/>
</dbReference>
<protein>
    <submittedName>
        <fullName evidence="8 9">Protein FAR1-RELATED SEQUENCE 5-like isoform X1</fullName>
    </submittedName>
</protein>
<evidence type="ECO:0000313" key="10">
    <source>
        <dbReference type="RefSeq" id="XP_024922293.1"/>
    </source>
</evidence>
<dbReference type="Proteomes" id="UP001652623">
    <property type="component" value="Chromosome 11"/>
</dbReference>
<keyword evidence="2 4" id="KW-0863">Zinc-finger</keyword>
<accession>A0A6P4ARQ4</accession>
<dbReference type="GeneID" id="107431673"/>
<gene>
    <name evidence="8 9 10" type="primary">LOC107431673</name>
</gene>
<dbReference type="InterPro" id="IPR018289">
    <property type="entry name" value="MULE_transposase_dom"/>
</dbReference>
<dbReference type="Pfam" id="PF10551">
    <property type="entry name" value="MULE"/>
    <property type="match status" value="1"/>
</dbReference>
<dbReference type="InterPro" id="IPR006564">
    <property type="entry name" value="Znf_PMZ"/>
</dbReference>
<evidence type="ECO:0000313" key="7">
    <source>
        <dbReference type="Proteomes" id="UP001652623"/>
    </source>
</evidence>
<evidence type="ECO:0000256" key="3">
    <source>
        <dbReference type="ARBA" id="ARBA00022833"/>
    </source>
</evidence>
<evidence type="ECO:0000256" key="2">
    <source>
        <dbReference type="ARBA" id="ARBA00022771"/>
    </source>
</evidence>
<evidence type="ECO:0000256" key="1">
    <source>
        <dbReference type="ARBA" id="ARBA00022723"/>
    </source>
</evidence>